<keyword evidence="14" id="KW-1185">Reference proteome</keyword>
<dbReference type="Gene3D" id="1.10.10.1440">
    <property type="entry name" value="PHAX RNA-binding domain"/>
    <property type="match status" value="1"/>
</dbReference>
<dbReference type="Pfam" id="PF10258">
    <property type="entry name" value="PHAX_RNA-bd"/>
    <property type="match status" value="1"/>
</dbReference>
<keyword evidence="8" id="KW-0653">Protein transport</keyword>
<dbReference type="InterPro" id="IPR019385">
    <property type="entry name" value="PHAX_RNA-binding_domain"/>
</dbReference>
<evidence type="ECO:0000256" key="2">
    <source>
        <dbReference type="ARBA" id="ARBA00004496"/>
    </source>
</evidence>
<feature type="region of interest" description="Disordered" evidence="11">
    <location>
        <begin position="223"/>
        <end position="243"/>
    </location>
</feature>
<evidence type="ECO:0000256" key="9">
    <source>
        <dbReference type="ARBA" id="ARBA00023242"/>
    </source>
</evidence>
<sequence>MKTRDVSSGEVSSLSSDDEELSAKVMRQSSPSPVRPSKGARNRIWQSVVLENTLEKAFKSTALELSEPAIIDRGAESYCFEESELAVGSIASMDRHLPSDRKRRLSERLAPRSYDKTIPRVHYGVDFDSPPDEVILAIARFLQERREDLIKQIVENIGVRRALEFCYLTEDIEKYGGLCTRDGTRRRTRGGVFFFLIRCSDQVSKDEKKLIFTELPDGKLSRKRARKARRRRRRAAPMQEQKCSSNCEANVDFKDLPSPNVYIE</sequence>
<evidence type="ECO:0000256" key="4">
    <source>
        <dbReference type="ARBA" id="ARBA00016856"/>
    </source>
</evidence>
<reference evidence="13 14" key="2">
    <citation type="submission" date="2018-11" db="EMBL/GenBank/DDBJ databases">
        <authorList>
            <consortium name="Pathogen Informatics"/>
        </authorList>
    </citation>
    <scope>NUCLEOTIDE SEQUENCE [LARGE SCALE GENOMIC DNA]</scope>
</reference>
<dbReference type="STRING" id="6205.A0A0R3X5J4"/>
<feature type="region of interest" description="Disordered" evidence="11">
    <location>
        <begin position="1"/>
        <end position="39"/>
    </location>
</feature>
<dbReference type="AlphaFoldDB" id="A0A0R3X5J4"/>
<evidence type="ECO:0000256" key="8">
    <source>
        <dbReference type="ARBA" id="ARBA00022927"/>
    </source>
</evidence>
<dbReference type="GO" id="GO:0005634">
    <property type="term" value="C:nucleus"/>
    <property type="evidence" value="ECO:0007669"/>
    <property type="project" value="UniProtKB-SubCell"/>
</dbReference>
<comment type="subcellular location">
    <subcellularLocation>
        <location evidence="2">Cytoplasm</location>
    </subcellularLocation>
    <subcellularLocation>
        <location evidence="1">Nucleus</location>
    </subcellularLocation>
</comment>
<organism evidence="15">
    <name type="scientific">Hydatigena taeniaeformis</name>
    <name type="common">Feline tapeworm</name>
    <name type="synonym">Taenia taeniaeformis</name>
    <dbReference type="NCBI Taxonomy" id="6205"/>
    <lineage>
        <taxon>Eukaryota</taxon>
        <taxon>Metazoa</taxon>
        <taxon>Spiralia</taxon>
        <taxon>Lophotrochozoa</taxon>
        <taxon>Platyhelminthes</taxon>
        <taxon>Cestoda</taxon>
        <taxon>Eucestoda</taxon>
        <taxon>Cyclophyllidea</taxon>
        <taxon>Taeniidae</taxon>
        <taxon>Hydatigera</taxon>
    </lineage>
</organism>
<accession>A0A0R3X5J4</accession>
<dbReference type="WBParaSite" id="TTAC_0000874201-mRNA-1">
    <property type="protein sequence ID" value="TTAC_0000874201-mRNA-1"/>
    <property type="gene ID" value="TTAC_0000874201"/>
</dbReference>
<evidence type="ECO:0000256" key="6">
    <source>
        <dbReference type="ARBA" id="ARBA00022490"/>
    </source>
</evidence>
<evidence type="ECO:0000313" key="14">
    <source>
        <dbReference type="Proteomes" id="UP000274429"/>
    </source>
</evidence>
<evidence type="ECO:0000313" key="13">
    <source>
        <dbReference type="EMBL" id="VDM33362.1"/>
    </source>
</evidence>
<name>A0A0R3X5J4_HYDTA</name>
<dbReference type="GO" id="GO:0005737">
    <property type="term" value="C:cytoplasm"/>
    <property type="evidence" value="ECO:0007669"/>
    <property type="project" value="UniProtKB-SubCell"/>
</dbReference>
<dbReference type="EMBL" id="UYWX01020572">
    <property type="protein sequence ID" value="VDM33362.1"/>
    <property type="molecule type" value="Genomic_DNA"/>
</dbReference>
<evidence type="ECO:0000256" key="7">
    <source>
        <dbReference type="ARBA" id="ARBA00022884"/>
    </source>
</evidence>
<dbReference type="GO" id="GO:0006408">
    <property type="term" value="P:snRNA export from nucleus"/>
    <property type="evidence" value="ECO:0007669"/>
    <property type="project" value="InterPro"/>
</dbReference>
<evidence type="ECO:0000259" key="12">
    <source>
        <dbReference type="Pfam" id="PF10258"/>
    </source>
</evidence>
<dbReference type="GO" id="GO:0003723">
    <property type="term" value="F:RNA binding"/>
    <property type="evidence" value="ECO:0007669"/>
    <property type="project" value="UniProtKB-KW"/>
</dbReference>
<evidence type="ECO:0000256" key="11">
    <source>
        <dbReference type="SAM" id="MobiDB-lite"/>
    </source>
</evidence>
<keyword evidence="5" id="KW-0813">Transport</keyword>
<evidence type="ECO:0000256" key="3">
    <source>
        <dbReference type="ARBA" id="ARBA00006094"/>
    </source>
</evidence>
<keyword evidence="9" id="KW-0539">Nucleus</keyword>
<dbReference type="InterPro" id="IPR038092">
    <property type="entry name" value="PHAX_RNA-binding_sf"/>
</dbReference>
<proteinExistence type="inferred from homology"/>
<evidence type="ECO:0000313" key="15">
    <source>
        <dbReference type="WBParaSite" id="TTAC_0000874201-mRNA-1"/>
    </source>
</evidence>
<dbReference type="PANTHER" id="PTHR13135:SF0">
    <property type="entry name" value="PHOSPHORYLATED ADAPTER RNA EXPORT PROTEIN"/>
    <property type="match status" value="1"/>
</dbReference>
<evidence type="ECO:0000256" key="1">
    <source>
        <dbReference type="ARBA" id="ARBA00004123"/>
    </source>
</evidence>
<protein>
    <recommendedName>
        <fullName evidence="4">Phosphorylated adapter RNA export protein</fullName>
    </recommendedName>
    <alternativeName>
        <fullName evidence="10">RNA U small nuclear RNA export adapter protein</fullName>
    </alternativeName>
</protein>
<gene>
    <name evidence="13" type="ORF">TTAC_LOCUS8727</name>
</gene>
<feature type="domain" description="Phosphorylated adapter RNA export protein RNA-binding" evidence="12">
    <location>
        <begin position="137"/>
        <end position="214"/>
    </location>
</feature>
<dbReference type="PANTHER" id="PTHR13135">
    <property type="entry name" value="CYTOSOLIC RESINIFERATOXIN BINDING PROTEIN RBP-26"/>
    <property type="match status" value="1"/>
</dbReference>
<keyword evidence="6" id="KW-0963">Cytoplasm</keyword>
<dbReference type="Proteomes" id="UP000274429">
    <property type="component" value="Unassembled WGS sequence"/>
</dbReference>
<feature type="compositionally biased region" description="Basic residues" evidence="11">
    <location>
        <begin position="223"/>
        <end position="235"/>
    </location>
</feature>
<keyword evidence="7" id="KW-0694">RNA-binding</keyword>
<dbReference type="InterPro" id="IPR039047">
    <property type="entry name" value="PHAX"/>
</dbReference>
<comment type="similarity">
    <text evidence="3">Belongs to the PHAX family.</text>
</comment>
<dbReference type="GO" id="GO:0015031">
    <property type="term" value="P:protein transport"/>
    <property type="evidence" value="ECO:0007669"/>
    <property type="project" value="UniProtKB-KW"/>
</dbReference>
<dbReference type="OrthoDB" id="20573at2759"/>
<reference evidence="15" key="1">
    <citation type="submission" date="2017-02" db="UniProtKB">
        <authorList>
            <consortium name="WormBaseParasite"/>
        </authorList>
    </citation>
    <scope>IDENTIFICATION</scope>
</reference>
<evidence type="ECO:0000256" key="10">
    <source>
        <dbReference type="ARBA" id="ARBA00030834"/>
    </source>
</evidence>
<evidence type="ECO:0000256" key="5">
    <source>
        <dbReference type="ARBA" id="ARBA00022448"/>
    </source>
</evidence>